<evidence type="ECO:0000313" key="2">
    <source>
        <dbReference type="EMBL" id="KAG5290716.1"/>
    </source>
</evidence>
<name>A0A8H8CU38_AJECA</name>
<evidence type="ECO:0000256" key="1">
    <source>
        <dbReference type="SAM" id="MobiDB-lite"/>
    </source>
</evidence>
<feature type="region of interest" description="Disordered" evidence="1">
    <location>
        <begin position="1"/>
        <end position="34"/>
    </location>
</feature>
<evidence type="ECO:0000313" key="3">
    <source>
        <dbReference type="Proteomes" id="UP000670092"/>
    </source>
</evidence>
<dbReference type="Proteomes" id="UP000670092">
    <property type="component" value="Unassembled WGS sequence"/>
</dbReference>
<reference evidence="2 3" key="1">
    <citation type="submission" date="2021-01" db="EMBL/GenBank/DDBJ databases">
        <title>Chromosome-level genome assembly of a human fungal pathogen reveals clustering of transcriptionally co-regulated genes.</title>
        <authorList>
            <person name="Voorhies M."/>
            <person name="Cohen S."/>
            <person name="Shea T.P."/>
            <person name="Petrus S."/>
            <person name="Munoz J.F."/>
            <person name="Poplawski S."/>
            <person name="Goldman W.E."/>
            <person name="Michael T."/>
            <person name="Cuomo C.A."/>
            <person name="Sil A."/>
            <person name="Beyhan S."/>
        </authorList>
    </citation>
    <scope>NUCLEOTIDE SEQUENCE [LARGE SCALE GENOMIC DNA]</scope>
    <source>
        <strain evidence="2 3">G184AR</strain>
    </source>
</reference>
<proteinExistence type="predicted"/>
<gene>
    <name evidence="2" type="ORF">I7I52_07826</name>
</gene>
<organism evidence="2 3">
    <name type="scientific">Ajellomyces capsulatus</name>
    <name type="common">Darling's disease fungus</name>
    <name type="synonym">Histoplasma capsulatum</name>
    <dbReference type="NCBI Taxonomy" id="5037"/>
    <lineage>
        <taxon>Eukaryota</taxon>
        <taxon>Fungi</taxon>
        <taxon>Dikarya</taxon>
        <taxon>Ascomycota</taxon>
        <taxon>Pezizomycotina</taxon>
        <taxon>Eurotiomycetes</taxon>
        <taxon>Eurotiomycetidae</taxon>
        <taxon>Onygenales</taxon>
        <taxon>Ajellomycetaceae</taxon>
        <taxon>Histoplasma</taxon>
    </lineage>
</organism>
<feature type="compositionally biased region" description="Polar residues" evidence="1">
    <location>
        <begin position="1"/>
        <end position="12"/>
    </location>
</feature>
<dbReference type="AlphaFoldDB" id="A0A8H8CU38"/>
<protein>
    <submittedName>
        <fullName evidence="2">Uncharacterized protein</fullName>
    </submittedName>
</protein>
<dbReference type="EMBL" id="JAEVHI010000005">
    <property type="protein sequence ID" value="KAG5290716.1"/>
    <property type="molecule type" value="Genomic_DNA"/>
</dbReference>
<accession>A0A8H8CU38</accession>
<comment type="caution">
    <text evidence="2">The sequence shown here is derived from an EMBL/GenBank/DDBJ whole genome shotgun (WGS) entry which is preliminary data.</text>
</comment>
<dbReference type="VEuPathDB" id="FungiDB:I7I52_07826"/>
<sequence length="84" mass="9092">MSSNFNCSSHRNGPNDLSRMATREARDTPLASSHNRWSSLCPHSMIAAHANMMSASLIPRAKPLPWRTVTGSVCTKASVISQAP</sequence>